<reference evidence="5 6" key="1">
    <citation type="submission" date="2024-01" db="EMBL/GenBank/DDBJ databases">
        <title>A telomere-to-telomere, gap-free genome of sweet tea (Lithocarpus litseifolius).</title>
        <authorList>
            <person name="Zhou J."/>
        </authorList>
    </citation>
    <scope>NUCLEOTIDE SEQUENCE [LARGE SCALE GENOMIC DNA]</scope>
    <source>
        <strain evidence="5">Zhou-2022a</strain>
        <tissue evidence="5">Leaf</tissue>
    </source>
</reference>
<organism evidence="5 6">
    <name type="scientific">Lithocarpus litseifolius</name>
    <dbReference type="NCBI Taxonomy" id="425828"/>
    <lineage>
        <taxon>Eukaryota</taxon>
        <taxon>Viridiplantae</taxon>
        <taxon>Streptophyta</taxon>
        <taxon>Embryophyta</taxon>
        <taxon>Tracheophyta</taxon>
        <taxon>Spermatophyta</taxon>
        <taxon>Magnoliopsida</taxon>
        <taxon>eudicotyledons</taxon>
        <taxon>Gunneridae</taxon>
        <taxon>Pentapetalae</taxon>
        <taxon>rosids</taxon>
        <taxon>fabids</taxon>
        <taxon>Fagales</taxon>
        <taxon>Fagaceae</taxon>
        <taxon>Lithocarpus</taxon>
    </lineage>
</organism>
<protein>
    <recommendedName>
        <fullName evidence="4">Aminotransferase-like plant mobile domain-containing protein</fullName>
    </recommendedName>
</protein>
<dbReference type="Pfam" id="PF10536">
    <property type="entry name" value="PMD"/>
    <property type="match status" value="1"/>
</dbReference>
<sequence>MDPHQQGPSIRDVLTRQDVHRLSLLWDAPLADEEPYQNDLRSLLAYCMAGQHIWRSIVPLIHFWVVESHHPERVFRQFGMKQGIPKNVDTSIELHKITLQGKQDKNWAEEHATHIALWAAHATIADAPPFQGEMSYNDEYMAWFRPCTVRHITKATSYWDTLVESQLRIMANCEPGSEIYTDCINALQAVEELSRLTLDDARAAGNTTEPAVGRGRQAGGRQGQGGHRQSSQCPTSSWRPTSAQRLTSSRRTTPVPTSGRCHTLVYDHTMEEASQTEDEMCLDIGYDIGSMAHDDAGPSHTFAHGDASRSPSTSSTATPLPTTRMSPPPTTSIASADESGRDDMRFMPTLGVVPLPTPPPEALHIEDRPRRPQRTRTHPPDCGTRHVFACVLFRKGETSQATSEEKKTGMNFDGAQALELRLPFGQIEVLQENLDLIRRQIGIEEVEILSTTDPDALAKAATLVSFGINVLSGKLRKELGKLTNLLSLKETWHSMYLSIIQFWDHFIVEFDSHCVLIRDVDAVIEVGLLGPLVNLLQNAEFDIKKEAAWAISNATSGGTHEQLK</sequence>
<dbReference type="AlphaFoldDB" id="A0AAW2CS12"/>
<accession>A0AAW2CS12</accession>
<dbReference type="Pfam" id="PF00514">
    <property type="entry name" value="Arm"/>
    <property type="match status" value="1"/>
</dbReference>
<dbReference type="InterPro" id="IPR011989">
    <property type="entry name" value="ARM-like"/>
</dbReference>
<feature type="compositionally biased region" description="Gly residues" evidence="3">
    <location>
        <begin position="216"/>
        <end position="226"/>
    </location>
</feature>
<dbReference type="InterPro" id="IPR016024">
    <property type="entry name" value="ARM-type_fold"/>
</dbReference>
<feature type="region of interest" description="Disordered" evidence="3">
    <location>
        <begin position="295"/>
        <end position="381"/>
    </location>
</feature>
<name>A0AAW2CS12_9ROSI</name>
<dbReference type="PANTHER" id="PTHR46033:SF8">
    <property type="entry name" value="PROTEIN MAINTENANCE OF MERISTEMS-LIKE"/>
    <property type="match status" value="1"/>
</dbReference>
<feature type="compositionally biased region" description="Low complexity" evidence="3">
    <location>
        <begin position="245"/>
        <end position="260"/>
    </location>
</feature>
<evidence type="ECO:0000256" key="3">
    <source>
        <dbReference type="SAM" id="MobiDB-lite"/>
    </source>
</evidence>
<evidence type="ECO:0000259" key="4">
    <source>
        <dbReference type="Pfam" id="PF10536"/>
    </source>
</evidence>
<dbReference type="Proteomes" id="UP001459277">
    <property type="component" value="Unassembled WGS sequence"/>
</dbReference>
<dbReference type="InterPro" id="IPR044824">
    <property type="entry name" value="MAIN-like"/>
</dbReference>
<evidence type="ECO:0000313" key="6">
    <source>
        <dbReference type="Proteomes" id="UP001459277"/>
    </source>
</evidence>
<evidence type="ECO:0000313" key="5">
    <source>
        <dbReference type="EMBL" id="KAL0000279.1"/>
    </source>
</evidence>
<dbReference type="InterPro" id="IPR000225">
    <property type="entry name" value="Armadillo"/>
</dbReference>
<evidence type="ECO:0000256" key="2">
    <source>
        <dbReference type="PROSITE-ProRule" id="PRU00259"/>
    </source>
</evidence>
<dbReference type="PROSITE" id="PS50176">
    <property type="entry name" value="ARM_REPEAT"/>
    <property type="match status" value="1"/>
</dbReference>
<feature type="compositionally biased region" description="Low complexity" evidence="3">
    <location>
        <begin position="308"/>
        <end position="325"/>
    </location>
</feature>
<feature type="region of interest" description="Disordered" evidence="3">
    <location>
        <begin position="205"/>
        <end position="261"/>
    </location>
</feature>
<evidence type="ECO:0000256" key="1">
    <source>
        <dbReference type="ARBA" id="ARBA00022737"/>
    </source>
</evidence>
<dbReference type="EMBL" id="JAZDWU010000006">
    <property type="protein sequence ID" value="KAL0000279.1"/>
    <property type="molecule type" value="Genomic_DNA"/>
</dbReference>
<keyword evidence="1" id="KW-0677">Repeat</keyword>
<comment type="caution">
    <text evidence="5">The sequence shown here is derived from an EMBL/GenBank/DDBJ whole genome shotgun (WGS) entry which is preliminary data.</text>
</comment>
<proteinExistence type="predicted"/>
<dbReference type="PANTHER" id="PTHR46033">
    <property type="entry name" value="PROTEIN MAIN-LIKE 2"/>
    <property type="match status" value="1"/>
</dbReference>
<dbReference type="SUPFAM" id="SSF48371">
    <property type="entry name" value="ARM repeat"/>
    <property type="match status" value="1"/>
</dbReference>
<dbReference type="Gene3D" id="1.25.10.10">
    <property type="entry name" value="Leucine-rich Repeat Variant"/>
    <property type="match status" value="1"/>
</dbReference>
<dbReference type="InterPro" id="IPR019557">
    <property type="entry name" value="AminoTfrase-like_pln_mobile"/>
</dbReference>
<feature type="repeat" description="ARM" evidence="2">
    <location>
        <begin position="527"/>
        <end position="555"/>
    </location>
</feature>
<gene>
    <name evidence="5" type="ORF">SO802_019881</name>
</gene>
<keyword evidence="6" id="KW-1185">Reference proteome</keyword>
<feature type="compositionally biased region" description="Polar residues" evidence="3">
    <location>
        <begin position="230"/>
        <end position="244"/>
    </location>
</feature>
<feature type="domain" description="Aminotransferase-like plant mobile" evidence="4">
    <location>
        <begin position="34"/>
        <end position="145"/>
    </location>
</feature>
<dbReference type="GO" id="GO:0010073">
    <property type="term" value="P:meristem maintenance"/>
    <property type="evidence" value="ECO:0007669"/>
    <property type="project" value="InterPro"/>
</dbReference>